<organism evidence="1 2">
    <name type="scientific">Anthostomella pinea</name>
    <dbReference type="NCBI Taxonomy" id="933095"/>
    <lineage>
        <taxon>Eukaryota</taxon>
        <taxon>Fungi</taxon>
        <taxon>Dikarya</taxon>
        <taxon>Ascomycota</taxon>
        <taxon>Pezizomycotina</taxon>
        <taxon>Sordariomycetes</taxon>
        <taxon>Xylariomycetidae</taxon>
        <taxon>Xylariales</taxon>
        <taxon>Xylariaceae</taxon>
        <taxon>Anthostomella</taxon>
    </lineage>
</organism>
<keyword evidence="2" id="KW-1185">Reference proteome</keyword>
<gene>
    <name evidence="1" type="ORF">KHLLAP_LOCUS9587</name>
</gene>
<accession>A0AAI8VR34</accession>
<comment type="caution">
    <text evidence="1">The sequence shown here is derived from an EMBL/GenBank/DDBJ whole genome shotgun (WGS) entry which is preliminary data.</text>
</comment>
<name>A0AAI8VR34_9PEZI</name>
<dbReference type="Pfam" id="PF26639">
    <property type="entry name" value="Het-6_barrel"/>
    <property type="match status" value="1"/>
</dbReference>
<proteinExistence type="predicted"/>
<dbReference type="AlphaFoldDB" id="A0AAI8VR34"/>
<dbReference type="InterPro" id="IPR052895">
    <property type="entry name" value="HetReg/Transcr_Mod"/>
</dbReference>
<sequence>MAARLLDWVIDQSTTSNVVNAEPSDFSHSPALRLLDNRDFYRETKDPLMSILCRFYVAEAHMPLKVVDVRDRIYALLGLSIDAQSLEITPDYSIDVESVYTKVSTALLGKSPRLLQLCQGTAETVNYSSWVVDWNNVRLPPSELLDSQRFMACGKGDYRYQLADTSVANHISFKGAVVTSVRDVGTTFTPDHARRLEVCRQYVNEVGEFFAMSMEITGSPFRDCTNAQLFRALSRIPVGGMETYSQDGRQYYRKATMVNYMRYKKFIDISSTSADMSGSTSSDTSGITTLQSAEKYMVAAEEMAGRKPFLSREGYVGLGPSDLKADDTIAIFYGAPVPFALRFQADGTYKLVGEVYVYSIMDGEYMRNAFTEVNFQLS</sequence>
<reference evidence="1" key="1">
    <citation type="submission" date="2023-10" db="EMBL/GenBank/DDBJ databases">
        <authorList>
            <person name="Hackl T."/>
        </authorList>
    </citation>
    <scope>NUCLEOTIDE SEQUENCE</scope>
</reference>
<dbReference type="EMBL" id="CAUWAG010000012">
    <property type="protein sequence ID" value="CAJ2509119.1"/>
    <property type="molecule type" value="Genomic_DNA"/>
</dbReference>
<dbReference type="Proteomes" id="UP001295740">
    <property type="component" value="Unassembled WGS sequence"/>
</dbReference>
<protein>
    <submittedName>
        <fullName evidence="1">Uu.00g141450.m01.CDS01</fullName>
    </submittedName>
</protein>
<dbReference type="PANTHER" id="PTHR24148">
    <property type="entry name" value="ANKYRIN REPEAT DOMAIN-CONTAINING PROTEIN 39 HOMOLOG-RELATED"/>
    <property type="match status" value="1"/>
</dbReference>
<evidence type="ECO:0000313" key="1">
    <source>
        <dbReference type="EMBL" id="CAJ2509119.1"/>
    </source>
</evidence>
<dbReference type="PANTHER" id="PTHR24148:SF73">
    <property type="entry name" value="HET DOMAIN PROTEIN (AFU_ORTHOLOGUE AFUA_8G01020)"/>
    <property type="match status" value="1"/>
</dbReference>
<evidence type="ECO:0000313" key="2">
    <source>
        <dbReference type="Proteomes" id="UP001295740"/>
    </source>
</evidence>